<accession>A0ABP8YK15</accession>
<dbReference type="InterPro" id="IPR028082">
    <property type="entry name" value="Peripla_BP_I"/>
</dbReference>
<sequence length="301" mass="31597">MGEAHGGTTEVRTDGTGVARRPRTGVVLLAVPDLEEPWFAELTSLLVRRAEERGLAVVVRQTFGDHGKEIDVANGVGVPPSDGLLHIPRSLTVADLTRRTRPGPLVLLGEHVDVGPFAHVTIDNHAAAAAATEHVLRGGRRRVAMVGRRSAAPSDAANRRYEGYVDALLDHGIEPDPQLVAAVEAFTPAEGDAALDRLIATGADFDAVVCANDSVALGVLHRLAAAGRRVPDDVAVIGIDDIAAGRWTVPSLSTVAPDRGRLVDRALAVLERQIAAPAAADQPVEQITVPFTVVDRGSTAT</sequence>
<dbReference type="RefSeq" id="WP_172152187.1">
    <property type="nucleotide sequence ID" value="NZ_BAABID010000013.1"/>
</dbReference>
<gene>
    <name evidence="5" type="ORF">GCM10023216_25780</name>
</gene>
<dbReference type="GO" id="GO:0003677">
    <property type="term" value="F:DNA binding"/>
    <property type="evidence" value="ECO:0007669"/>
    <property type="project" value="UniProtKB-KW"/>
</dbReference>
<evidence type="ECO:0000259" key="4">
    <source>
        <dbReference type="Pfam" id="PF13377"/>
    </source>
</evidence>
<dbReference type="PANTHER" id="PTHR30146">
    <property type="entry name" value="LACI-RELATED TRANSCRIPTIONAL REPRESSOR"/>
    <property type="match status" value="1"/>
</dbReference>
<evidence type="ECO:0000256" key="1">
    <source>
        <dbReference type="ARBA" id="ARBA00023015"/>
    </source>
</evidence>
<protein>
    <submittedName>
        <fullName evidence="5">LacI family DNA-binding transcriptional regulator</fullName>
    </submittedName>
</protein>
<dbReference type="CDD" id="cd06267">
    <property type="entry name" value="PBP1_LacI_sugar_binding-like"/>
    <property type="match status" value="1"/>
</dbReference>
<feature type="domain" description="Transcriptional regulator LacI/GalR-like sensor" evidence="4">
    <location>
        <begin position="133"/>
        <end position="299"/>
    </location>
</feature>
<dbReference type="Pfam" id="PF13377">
    <property type="entry name" value="Peripla_BP_3"/>
    <property type="match status" value="1"/>
</dbReference>
<name>A0ABP8YK15_9MICO</name>
<comment type="caution">
    <text evidence="5">The sequence shown here is derived from an EMBL/GenBank/DDBJ whole genome shotgun (WGS) entry which is preliminary data.</text>
</comment>
<dbReference type="Proteomes" id="UP001500956">
    <property type="component" value="Unassembled WGS sequence"/>
</dbReference>
<keyword evidence="6" id="KW-1185">Reference proteome</keyword>
<dbReference type="EMBL" id="BAABID010000013">
    <property type="protein sequence ID" value="GAA4732468.1"/>
    <property type="molecule type" value="Genomic_DNA"/>
</dbReference>
<keyword evidence="2 5" id="KW-0238">DNA-binding</keyword>
<keyword evidence="3" id="KW-0804">Transcription</keyword>
<organism evidence="5 6">
    <name type="scientific">Isoptericola chiayiensis</name>
    <dbReference type="NCBI Taxonomy" id="579446"/>
    <lineage>
        <taxon>Bacteria</taxon>
        <taxon>Bacillati</taxon>
        <taxon>Actinomycetota</taxon>
        <taxon>Actinomycetes</taxon>
        <taxon>Micrococcales</taxon>
        <taxon>Promicromonosporaceae</taxon>
        <taxon>Isoptericola</taxon>
    </lineage>
</organism>
<dbReference type="SUPFAM" id="SSF53822">
    <property type="entry name" value="Periplasmic binding protein-like I"/>
    <property type="match status" value="1"/>
</dbReference>
<dbReference type="PANTHER" id="PTHR30146:SF109">
    <property type="entry name" value="HTH-TYPE TRANSCRIPTIONAL REGULATOR GALS"/>
    <property type="match status" value="1"/>
</dbReference>
<keyword evidence="1" id="KW-0805">Transcription regulation</keyword>
<evidence type="ECO:0000313" key="6">
    <source>
        <dbReference type="Proteomes" id="UP001500956"/>
    </source>
</evidence>
<evidence type="ECO:0000313" key="5">
    <source>
        <dbReference type="EMBL" id="GAA4732468.1"/>
    </source>
</evidence>
<evidence type="ECO:0000256" key="2">
    <source>
        <dbReference type="ARBA" id="ARBA00023125"/>
    </source>
</evidence>
<evidence type="ECO:0000256" key="3">
    <source>
        <dbReference type="ARBA" id="ARBA00023163"/>
    </source>
</evidence>
<dbReference type="Gene3D" id="3.40.50.2300">
    <property type="match status" value="2"/>
</dbReference>
<dbReference type="InterPro" id="IPR046335">
    <property type="entry name" value="LacI/GalR-like_sensor"/>
</dbReference>
<reference evidence="6" key="1">
    <citation type="journal article" date="2019" name="Int. J. Syst. Evol. Microbiol.">
        <title>The Global Catalogue of Microorganisms (GCM) 10K type strain sequencing project: providing services to taxonomists for standard genome sequencing and annotation.</title>
        <authorList>
            <consortium name="The Broad Institute Genomics Platform"/>
            <consortium name="The Broad Institute Genome Sequencing Center for Infectious Disease"/>
            <person name="Wu L."/>
            <person name="Ma J."/>
        </authorList>
    </citation>
    <scope>NUCLEOTIDE SEQUENCE [LARGE SCALE GENOMIC DNA]</scope>
    <source>
        <strain evidence="6">JCM 18063</strain>
    </source>
</reference>
<proteinExistence type="predicted"/>